<protein>
    <submittedName>
        <fullName evidence="2">CoA transferase</fullName>
    </submittedName>
</protein>
<evidence type="ECO:0000313" key="3">
    <source>
        <dbReference type="Proteomes" id="UP000754644"/>
    </source>
</evidence>
<dbReference type="InterPro" id="IPR050483">
    <property type="entry name" value="CoA-transferase_III_domain"/>
</dbReference>
<dbReference type="AlphaFoldDB" id="A0A972VY87"/>
<dbReference type="PANTHER" id="PTHR48207:SF4">
    <property type="entry name" value="BLL6097 PROTEIN"/>
    <property type="match status" value="1"/>
</dbReference>
<accession>A0A972VY87</accession>
<dbReference type="EMBL" id="JABMOJ010000523">
    <property type="protein sequence ID" value="NQV66468.1"/>
    <property type="molecule type" value="Genomic_DNA"/>
</dbReference>
<dbReference type="InterPro" id="IPR003673">
    <property type="entry name" value="CoA-Trfase_fam_III"/>
</dbReference>
<dbReference type="InterPro" id="IPR023606">
    <property type="entry name" value="CoA-Trfase_III_dom_1_sf"/>
</dbReference>
<organism evidence="2 3">
    <name type="scientific">SAR86 cluster bacterium</name>
    <dbReference type="NCBI Taxonomy" id="2030880"/>
    <lineage>
        <taxon>Bacteria</taxon>
        <taxon>Pseudomonadati</taxon>
        <taxon>Pseudomonadota</taxon>
        <taxon>Gammaproteobacteria</taxon>
        <taxon>SAR86 cluster</taxon>
    </lineage>
</organism>
<evidence type="ECO:0000256" key="1">
    <source>
        <dbReference type="ARBA" id="ARBA00022679"/>
    </source>
</evidence>
<gene>
    <name evidence="2" type="ORF">HQ497_13990</name>
</gene>
<keyword evidence="1 2" id="KW-0808">Transferase</keyword>
<proteinExistence type="predicted"/>
<dbReference type="PANTHER" id="PTHR48207">
    <property type="entry name" value="SUCCINATE--HYDROXYMETHYLGLUTARATE COA-TRANSFERASE"/>
    <property type="match status" value="1"/>
</dbReference>
<name>A0A972VY87_9GAMM</name>
<dbReference type="SUPFAM" id="SSF89796">
    <property type="entry name" value="CoA-transferase family III (CaiB/BaiF)"/>
    <property type="match status" value="1"/>
</dbReference>
<reference evidence="2" key="1">
    <citation type="submission" date="2020-05" db="EMBL/GenBank/DDBJ databases">
        <title>Sulfur intermediates as new biogeochemical hubs in an aquatic model microbial ecosystem.</title>
        <authorList>
            <person name="Vigneron A."/>
        </authorList>
    </citation>
    <scope>NUCLEOTIDE SEQUENCE</scope>
    <source>
        <strain evidence="2">Bin.250</strain>
    </source>
</reference>
<dbReference type="Pfam" id="PF02515">
    <property type="entry name" value="CoA_transf_3"/>
    <property type="match status" value="2"/>
</dbReference>
<sequence>MMDYPLSGLKVLDFSRVLSGPFAGRMLSDLGAEVVKVEPPEGDVTRHWGRVIGGVPGYYHQQNAGKRNICLDLRAEGAVQLVCDLVAQADILIENYRPDVMQRLGIGYETLQAINPRLIMLSISGFGHQGAELRRPAYAPVVHAEIGLLHRHAERNAAPYSDLPLSVADTNASLHGLVGILAAVILRERTGLGQHIDIAMVDATTATDDQLQYDLEDSHDTAPLPNAVWDSPLGPVLLSTDFRLLWKLLTSGQGVVDPTTVDMTLAEKIATRKLVAQAFFRELTNGEHFSRVMSEMNIAWGLVRDPVDIRDQTSIHERGSIVQIDDRAGGTRPITQSPYRFSAAKSGVRRPAPHRGEHNQAVLADWLAMGASDVTELLKRGVLQFDAALLDA</sequence>
<comment type="caution">
    <text evidence="2">The sequence shown here is derived from an EMBL/GenBank/DDBJ whole genome shotgun (WGS) entry which is preliminary data.</text>
</comment>
<dbReference type="Proteomes" id="UP000754644">
    <property type="component" value="Unassembled WGS sequence"/>
</dbReference>
<dbReference type="GO" id="GO:0008410">
    <property type="term" value="F:CoA-transferase activity"/>
    <property type="evidence" value="ECO:0007669"/>
    <property type="project" value="TreeGrafter"/>
</dbReference>
<evidence type="ECO:0000313" key="2">
    <source>
        <dbReference type="EMBL" id="NQV66468.1"/>
    </source>
</evidence>
<dbReference type="Gene3D" id="3.40.50.10540">
    <property type="entry name" value="Crotonobetainyl-coa:carnitine coa-transferase, domain 1"/>
    <property type="match status" value="2"/>
</dbReference>